<gene>
    <name evidence="1" type="ORF">GCM10023321_32940</name>
</gene>
<proteinExistence type="predicted"/>
<sequence length="108" mass="11704">MTEPTVRRATPADHAAVAGILARAFHDDPVYRWVIPDDEARRRRLPGLMDTFLRQMLPDGYVELAGDPTGAPTGAAFWTEPGRVEPEQSALVATLPGLRARRGTGSPA</sequence>
<protein>
    <recommendedName>
        <fullName evidence="3">GNAT family N-acetyltransferase</fullName>
    </recommendedName>
</protein>
<keyword evidence="2" id="KW-1185">Reference proteome</keyword>
<dbReference type="SUPFAM" id="SSF55729">
    <property type="entry name" value="Acyl-CoA N-acyltransferases (Nat)"/>
    <property type="match status" value="1"/>
</dbReference>
<evidence type="ECO:0000313" key="1">
    <source>
        <dbReference type="EMBL" id="GAA5156683.1"/>
    </source>
</evidence>
<dbReference type="Proteomes" id="UP001428817">
    <property type="component" value="Unassembled WGS sequence"/>
</dbReference>
<dbReference type="RefSeq" id="WP_185059634.1">
    <property type="nucleotide sequence ID" value="NZ_BAABJP010000015.1"/>
</dbReference>
<evidence type="ECO:0008006" key="3">
    <source>
        <dbReference type="Google" id="ProtNLM"/>
    </source>
</evidence>
<accession>A0ABP9Q4G1</accession>
<organism evidence="1 2">
    <name type="scientific">Pseudonocardia eucalypti</name>
    <dbReference type="NCBI Taxonomy" id="648755"/>
    <lineage>
        <taxon>Bacteria</taxon>
        <taxon>Bacillati</taxon>
        <taxon>Actinomycetota</taxon>
        <taxon>Actinomycetes</taxon>
        <taxon>Pseudonocardiales</taxon>
        <taxon>Pseudonocardiaceae</taxon>
        <taxon>Pseudonocardia</taxon>
    </lineage>
</organism>
<dbReference type="Gene3D" id="3.40.630.30">
    <property type="match status" value="1"/>
</dbReference>
<name>A0ABP9Q4G1_9PSEU</name>
<reference evidence="2" key="1">
    <citation type="journal article" date="2019" name="Int. J. Syst. Evol. Microbiol.">
        <title>The Global Catalogue of Microorganisms (GCM) 10K type strain sequencing project: providing services to taxonomists for standard genome sequencing and annotation.</title>
        <authorList>
            <consortium name="The Broad Institute Genomics Platform"/>
            <consortium name="The Broad Institute Genome Sequencing Center for Infectious Disease"/>
            <person name="Wu L."/>
            <person name="Ma J."/>
        </authorList>
    </citation>
    <scope>NUCLEOTIDE SEQUENCE [LARGE SCALE GENOMIC DNA]</scope>
    <source>
        <strain evidence="2">JCM 18303</strain>
    </source>
</reference>
<dbReference type="EMBL" id="BAABJP010000015">
    <property type="protein sequence ID" value="GAA5156683.1"/>
    <property type="molecule type" value="Genomic_DNA"/>
</dbReference>
<evidence type="ECO:0000313" key="2">
    <source>
        <dbReference type="Proteomes" id="UP001428817"/>
    </source>
</evidence>
<comment type="caution">
    <text evidence="1">The sequence shown here is derived from an EMBL/GenBank/DDBJ whole genome shotgun (WGS) entry which is preliminary data.</text>
</comment>
<dbReference type="InterPro" id="IPR016181">
    <property type="entry name" value="Acyl_CoA_acyltransferase"/>
</dbReference>